<organism evidence="3 4">
    <name type="scientific">Actinomadura graeca</name>
    <dbReference type="NCBI Taxonomy" id="2750812"/>
    <lineage>
        <taxon>Bacteria</taxon>
        <taxon>Bacillati</taxon>
        <taxon>Actinomycetota</taxon>
        <taxon>Actinomycetes</taxon>
        <taxon>Streptosporangiales</taxon>
        <taxon>Thermomonosporaceae</taxon>
        <taxon>Actinomadura</taxon>
    </lineage>
</organism>
<feature type="transmembrane region" description="Helical" evidence="2">
    <location>
        <begin position="7"/>
        <end position="29"/>
    </location>
</feature>
<gene>
    <name evidence="3" type="ORF">AGRA3207_007556</name>
</gene>
<evidence type="ECO:0000313" key="4">
    <source>
        <dbReference type="Proteomes" id="UP001049518"/>
    </source>
</evidence>
<keyword evidence="4" id="KW-1185">Reference proteome</keyword>
<evidence type="ECO:0000256" key="2">
    <source>
        <dbReference type="SAM" id="Phobius"/>
    </source>
</evidence>
<evidence type="ECO:0000256" key="1">
    <source>
        <dbReference type="SAM" id="MobiDB-lite"/>
    </source>
</evidence>
<name>A0ABX8R7E3_9ACTN</name>
<reference evidence="3" key="1">
    <citation type="submission" date="2020-07" db="EMBL/GenBank/DDBJ databases">
        <authorList>
            <person name="Tarantini F.S."/>
            <person name="Hong K.W."/>
            <person name="Chan K.G."/>
        </authorList>
    </citation>
    <scope>NUCLEOTIDE SEQUENCE</scope>
    <source>
        <strain evidence="3">32-07</strain>
    </source>
</reference>
<keyword evidence="2" id="KW-1133">Transmembrane helix</keyword>
<proteinExistence type="predicted"/>
<dbReference type="Pfam" id="PF10935">
    <property type="entry name" value="DUF2637"/>
    <property type="match status" value="1"/>
</dbReference>
<feature type="transmembrane region" description="Helical" evidence="2">
    <location>
        <begin position="41"/>
        <end position="58"/>
    </location>
</feature>
<feature type="transmembrane region" description="Helical" evidence="2">
    <location>
        <begin position="100"/>
        <end position="120"/>
    </location>
</feature>
<sequence length="258" mass="26807">MRRLPGLLIDSSPVLVLAVIAAAGSFTHIRDTANEHGQHGWMAWAVAVCIDLTCVMAARERQRDKRVGRITPRLSWPTCVLIGGVLLSLAANLAQAEPVVWGWVMAATPAAAFLVAVSMLERRAAHGSSVLVEPQERHTADGLGAEPSSAVAEHLSAGDQPAASPAPVGPASDLQRPEIPAHTPTGASSAPAAAGSGTSGSGGTPGPSPALVNYARQIAEAHRAQHGKPITRDQLRTRLKIGTDLASTLLREVRTEPA</sequence>
<feature type="compositionally biased region" description="Low complexity" evidence="1">
    <location>
        <begin position="180"/>
        <end position="196"/>
    </location>
</feature>
<feature type="compositionally biased region" description="Low complexity" evidence="1">
    <location>
        <begin position="161"/>
        <end position="172"/>
    </location>
</feature>
<dbReference type="InterPro" id="IPR021235">
    <property type="entry name" value="DUF2637"/>
</dbReference>
<keyword evidence="2" id="KW-0812">Transmembrane</keyword>
<feature type="region of interest" description="Disordered" evidence="1">
    <location>
        <begin position="128"/>
        <end position="232"/>
    </location>
</feature>
<keyword evidence="2" id="KW-0472">Membrane</keyword>
<evidence type="ECO:0000313" key="3">
    <source>
        <dbReference type="EMBL" id="QXJ27001.1"/>
    </source>
</evidence>
<dbReference type="EMBL" id="CP059572">
    <property type="protein sequence ID" value="QXJ27001.1"/>
    <property type="molecule type" value="Genomic_DNA"/>
</dbReference>
<dbReference type="Proteomes" id="UP001049518">
    <property type="component" value="Chromosome"/>
</dbReference>
<protein>
    <submittedName>
        <fullName evidence="3">DUF2637 domain-containing protein</fullName>
    </submittedName>
</protein>
<feature type="transmembrane region" description="Helical" evidence="2">
    <location>
        <begin position="74"/>
        <end position="94"/>
    </location>
</feature>
<accession>A0ABX8R7E3</accession>